<dbReference type="AlphaFoldDB" id="A0AAQ4S3T3"/>
<keyword evidence="7" id="KW-1185">Reference proteome</keyword>
<proteinExistence type="inferred from homology"/>
<feature type="transmembrane region" description="Helical" evidence="4">
    <location>
        <begin position="104"/>
        <end position="123"/>
    </location>
</feature>
<dbReference type="InterPro" id="IPR044215">
    <property type="entry name" value="PIG-H"/>
</dbReference>
<evidence type="ECO:0000313" key="6">
    <source>
        <dbReference type="Ensembl" id="ENSGACP00000070634.1"/>
    </source>
</evidence>
<evidence type="ECO:0000256" key="2">
    <source>
        <dbReference type="ARBA" id="ARBA00009610"/>
    </source>
</evidence>
<accession>A0AAQ4S3T3</accession>
<keyword evidence="4" id="KW-0472">Membrane</keyword>
<reference evidence="6 7" key="1">
    <citation type="journal article" date="2021" name="G3 (Bethesda)">
        <title>Improved contiguity of the threespine stickleback genome using long-read sequencing.</title>
        <authorList>
            <person name="Nath S."/>
            <person name="Shaw D.E."/>
            <person name="White M.A."/>
        </authorList>
    </citation>
    <scope>NUCLEOTIDE SEQUENCE [LARGE SCALE GENOMIC DNA]</scope>
    <source>
        <strain evidence="6 7">Lake Benthic</strain>
    </source>
</reference>
<reference evidence="6" key="2">
    <citation type="submission" date="2025-08" db="UniProtKB">
        <authorList>
            <consortium name="Ensembl"/>
        </authorList>
    </citation>
    <scope>IDENTIFICATION</scope>
</reference>
<evidence type="ECO:0000256" key="4">
    <source>
        <dbReference type="SAM" id="Phobius"/>
    </source>
</evidence>
<evidence type="ECO:0000256" key="1">
    <source>
        <dbReference type="ARBA" id="ARBA00004687"/>
    </source>
</evidence>
<dbReference type="PANTHER" id="PTHR15231">
    <property type="entry name" value="PHOSPHATIDYLINOSITOL N-ACETYLGLUCOSAMINYLTRANSFERASE SUBUNIT H"/>
    <property type="match status" value="1"/>
</dbReference>
<feature type="region of interest" description="Disordered" evidence="3">
    <location>
        <begin position="31"/>
        <end position="54"/>
    </location>
</feature>
<evidence type="ECO:0000259" key="5">
    <source>
        <dbReference type="Pfam" id="PF10181"/>
    </source>
</evidence>
<organism evidence="6 7">
    <name type="scientific">Gasterosteus aculeatus aculeatus</name>
    <name type="common">three-spined stickleback</name>
    <dbReference type="NCBI Taxonomy" id="481459"/>
    <lineage>
        <taxon>Eukaryota</taxon>
        <taxon>Metazoa</taxon>
        <taxon>Chordata</taxon>
        <taxon>Craniata</taxon>
        <taxon>Vertebrata</taxon>
        <taxon>Euteleostomi</taxon>
        <taxon>Actinopterygii</taxon>
        <taxon>Neopterygii</taxon>
        <taxon>Teleostei</taxon>
        <taxon>Neoteleostei</taxon>
        <taxon>Acanthomorphata</taxon>
        <taxon>Eupercaria</taxon>
        <taxon>Perciformes</taxon>
        <taxon>Cottioidei</taxon>
        <taxon>Gasterosteales</taxon>
        <taxon>Gasterosteidae</taxon>
        <taxon>Gasterosteus</taxon>
    </lineage>
</organism>
<dbReference type="GeneTree" id="ENSGT00390000011890"/>
<reference evidence="6" key="3">
    <citation type="submission" date="2025-09" db="UniProtKB">
        <authorList>
            <consortium name="Ensembl"/>
        </authorList>
    </citation>
    <scope>IDENTIFICATION</scope>
</reference>
<feature type="transmembrane region" description="Helical" evidence="4">
    <location>
        <begin position="129"/>
        <end position="150"/>
    </location>
</feature>
<feature type="compositionally biased region" description="Polar residues" evidence="3">
    <location>
        <begin position="31"/>
        <end position="44"/>
    </location>
</feature>
<feature type="domain" description="Phosphatidylinositol N-acetylglucosaminyltransferase subunit H conserved" evidence="5">
    <location>
        <begin position="156"/>
        <end position="225"/>
    </location>
</feature>
<evidence type="ECO:0000313" key="7">
    <source>
        <dbReference type="Proteomes" id="UP000007635"/>
    </source>
</evidence>
<dbReference type="Pfam" id="PF10181">
    <property type="entry name" value="PIG-H"/>
    <property type="match status" value="1"/>
</dbReference>
<dbReference type="GO" id="GO:0006506">
    <property type="term" value="P:GPI anchor biosynthetic process"/>
    <property type="evidence" value="ECO:0007669"/>
    <property type="project" value="InterPro"/>
</dbReference>
<name>A0AAQ4S3T3_GASAC</name>
<dbReference type="Ensembl" id="ENSGACT00000032703.1">
    <property type="protein sequence ID" value="ENSGACP00000070634.1"/>
    <property type="gene ID" value="ENSGACG00000012982.2"/>
</dbReference>
<dbReference type="PANTHER" id="PTHR15231:SF1">
    <property type="entry name" value="PHOSPHATIDYLINOSITOL N-ACETYLGLUCOSAMINYLTRANSFERASE SUBUNIT H"/>
    <property type="match status" value="1"/>
</dbReference>
<evidence type="ECO:0000256" key="3">
    <source>
        <dbReference type="SAM" id="MobiDB-lite"/>
    </source>
</evidence>
<dbReference type="GO" id="GO:0000506">
    <property type="term" value="C:glycosylphosphatidylinositol-N-acetylglucosaminyltransferase (GPI-GnT) complex"/>
    <property type="evidence" value="ECO:0007669"/>
    <property type="project" value="InterPro"/>
</dbReference>
<dbReference type="Proteomes" id="UP000007635">
    <property type="component" value="Chromosome XVIII"/>
</dbReference>
<comment type="similarity">
    <text evidence="2">Belongs to the PIGH family.</text>
</comment>
<sequence>MLYPITGDTKRHTHRFLTTDLAAVGTVRGTSTGQNAAETQSTTGHVYRDAPQRRPTRTANVVEKVAFMMEDEAFTDINGKTISLDCQSHSSLCREFTVSVPKVSIGKVLVYTCCVWLLAYAVFCFTENTAVLSSAIIVTLVGMMLHIHFVKVDHESLIVIRSLGIQMSSSYASGRETTTFIEMSKIKDIVINEAIYMHQIIYYLCVLLKDPSEPEAVSSVVPLFQSSKPRLNCLVKVYKSCQEILSKC</sequence>
<dbReference type="InterPro" id="IPR019328">
    <property type="entry name" value="PIGH-H_dom"/>
</dbReference>
<protein>
    <submittedName>
        <fullName evidence="6">Phosphatidylinositol glycan anchor biosynthesis, class H</fullName>
    </submittedName>
</protein>
<keyword evidence="4" id="KW-1133">Transmembrane helix</keyword>
<keyword evidence="4" id="KW-0812">Transmembrane</keyword>
<comment type="pathway">
    <text evidence="1">Glycolipid biosynthesis; glycosylphosphatidylinositol-anchor biosynthesis.</text>
</comment>